<comment type="similarity">
    <text evidence="2 6">Belongs to the FliS family.</text>
</comment>
<dbReference type="GO" id="GO:0005829">
    <property type="term" value="C:cytosol"/>
    <property type="evidence" value="ECO:0007669"/>
    <property type="project" value="UniProtKB-SubCell"/>
</dbReference>
<dbReference type="CDD" id="cd16098">
    <property type="entry name" value="FliS"/>
    <property type="match status" value="1"/>
</dbReference>
<organism evidence="7 8">
    <name type="scientific">Chitinilyticum piscinae</name>
    <dbReference type="NCBI Taxonomy" id="2866724"/>
    <lineage>
        <taxon>Bacteria</taxon>
        <taxon>Pseudomonadati</taxon>
        <taxon>Pseudomonadota</taxon>
        <taxon>Betaproteobacteria</taxon>
        <taxon>Neisseriales</taxon>
        <taxon>Chitinibacteraceae</taxon>
        <taxon>Chitinilyticum</taxon>
    </lineage>
</organism>
<dbReference type="Pfam" id="PF02561">
    <property type="entry name" value="FliS"/>
    <property type="match status" value="1"/>
</dbReference>
<dbReference type="SUPFAM" id="SSF101116">
    <property type="entry name" value="Flagellar export chaperone FliS"/>
    <property type="match status" value="1"/>
</dbReference>
<keyword evidence="3 6" id="KW-0963">Cytoplasm</keyword>
<evidence type="ECO:0000313" key="8">
    <source>
        <dbReference type="Proteomes" id="UP000604481"/>
    </source>
</evidence>
<dbReference type="Gene3D" id="1.20.120.340">
    <property type="entry name" value="Flagellar protein FliS"/>
    <property type="match status" value="1"/>
</dbReference>
<dbReference type="EMBL" id="JADFUA010000002">
    <property type="protein sequence ID" value="MBE9608826.1"/>
    <property type="molecule type" value="Genomic_DNA"/>
</dbReference>
<evidence type="ECO:0000313" key="7">
    <source>
        <dbReference type="EMBL" id="MBE9608826.1"/>
    </source>
</evidence>
<dbReference type="NCBIfam" id="TIGR00208">
    <property type="entry name" value="fliS"/>
    <property type="match status" value="1"/>
</dbReference>
<keyword evidence="5" id="KW-0143">Chaperone</keyword>
<evidence type="ECO:0000256" key="5">
    <source>
        <dbReference type="ARBA" id="ARBA00023186"/>
    </source>
</evidence>
<dbReference type="GO" id="GO:0044780">
    <property type="term" value="P:bacterial-type flagellum assembly"/>
    <property type="evidence" value="ECO:0007669"/>
    <property type="project" value="InterPro"/>
</dbReference>
<dbReference type="InterPro" id="IPR003713">
    <property type="entry name" value="FliS"/>
</dbReference>
<dbReference type="PIRSF" id="PIRSF039090">
    <property type="entry name" value="Flis"/>
    <property type="match status" value="1"/>
</dbReference>
<keyword evidence="7" id="KW-0969">Cilium</keyword>
<dbReference type="PANTHER" id="PTHR34773:SF1">
    <property type="entry name" value="FLAGELLAR SECRETION CHAPERONE FLIS"/>
    <property type="match status" value="1"/>
</dbReference>
<protein>
    <recommendedName>
        <fullName evidence="6">Flagellar secretion chaperone FliS</fullName>
    </recommendedName>
</protein>
<keyword evidence="8" id="KW-1185">Reference proteome</keyword>
<evidence type="ECO:0000256" key="2">
    <source>
        <dbReference type="ARBA" id="ARBA00008787"/>
    </source>
</evidence>
<comment type="caution">
    <text evidence="7">The sequence shown here is derived from an EMBL/GenBank/DDBJ whole genome shotgun (WGS) entry which is preliminary data.</text>
</comment>
<dbReference type="PANTHER" id="PTHR34773">
    <property type="entry name" value="FLAGELLAR SECRETION CHAPERONE FLIS"/>
    <property type="match status" value="1"/>
</dbReference>
<keyword evidence="4 6" id="KW-1005">Bacterial flagellum biogenesis</keyword>
<gene>
    <name evidence="7" type="primary">fliS</name>
    <name evidence="7" type="ORF">INR99_05625</name>
</gene>
<evidence type="ECO:0000256" key="4">
    <source>
        <dbReference type="ARBA" id="ARBA00022795"/>
    </source>
</evidence>
<dbReference type="Proteomes" id="UP000604481">
    <property type="component" value="Unassembled WGS sequence"/>
</dbReference>
<dbReference type="GO" id="GO:0071973">
    <property type="term" value="P:bacterial-type flagellum-dependent cell motility"/>
    <property type="evidence" value="ECO:0007669"/>
    <property type="project" value="TreeGrafter"/>
</dbReference>
<name>A0A8J7FQG7_9NEIS</name>
<reference evidence="7 8" key="1">
    <citation type="submission" date="2020-10" db="EMBL/GenBank/DDBJ databases">
        <title>The genome sequence of Chitinilyticum litopenaei 4Y14.</title>
        <authorList>
            <person name="Liu Y."/>
        </authorList>
    </citation>
    <scope>NUCLEOTIDE SEQUENCE [LARGE SCALE GENOMIC DNA]</scope>
    <source>
        <strain evidence="7 8">4Y14</strain>
    </source>
</reference>
<keyword evidence="7" id="KW-0282">Flagellum</keyword>
<dbReference type="InterPro" id="IPR036584">
    <property type="entry name" value="FliS_sf"/>
</dbReference>
<sequence>MINKKAMAAYGAQSLDADVAAASPHRLIILLYDGAIQSVTLARMFMENGSIAEKGAAISKAIAIIEDGLRLSLDRETGGELADNLDALYEYMSHVLLEANLHNRLDSLDQILILLKDLREAWESIPFDARHQSSAQVEAIQHGRV</sequence>
<evidence type="ECO:0000256" key="6">
    <source>
        <dbReference type="PIRNR" id="PIRNR039090"/>
    </source>
</evidence>
<evidence type="ECO:0000256" key="1">
    <source>
        <dbReference type="ARBA" id="ARBA00004514"/>
    </source>
</evidence>
<proteinExistence type="inferred from homology"/>
<keyword evidence="7" id="KW-0966">Cell projection</keyword>
<dbReference type="AlphaFoldDB" id="A0A8J7FQG7"/>
<accession>A0A8J7FQG7</accession>
<evidence type="ECO:0000256" key="3">
    <source>
        <dbReference type="ARBA" id="ARBA00022490"/>
    </source>
</evidence>
<comment type="subcellular location">
    <subcellularLocation>
        <location evidence="1 6">Cytoplasm</location>
        <location evidence="1 6">Cytosol</location>
    </subcellularLocation>
</comment>